<feature type="coiled-coil region" evidence="4">
    <location>
        <begin position="337"/>
        <end position="364"/>
    </location>
</feature>
<dbReference type="Proteomes" id="UP000620133">
    <property type="component" value="Chromosome"/>
</dbReference>
<dbReference type="RefSeq" id="WP_176239051.1">
    <property type="nucleotide sequence ID" value="NZ_AP024412.1"/>
</dbReference>
<evidence type="ECO:0000259" key="5">
    <source>
        <dbReference type="Pfam" id="PF01420"/>
    </source>
</evidence>
<dbReference type="KEGG" id="manr:MPAN_000700"/>
<dbReference type="AlphaFoldDB" id="A0A7R7V665"/>
<sequence length="374" mass="43074">MDCLPTNWKKLKLSKVLKVKHGKNQKQVECDDGKYPILGSGGLMGYANDYIWDKPSVLIGRKGTINKPQFMNKPFWTVDTLFYTDIFEGYEPKWLYYVFQTINWYKYNEASGVPSLSASTIEKIKIIVPPFEEQKEIANILSTWDVAIDLREKELKMEKSLLIQAINTLTKNNDFIDVKYNPISIDECTSFVNGYSFQSKSYEDVGDYNIVTIGNVQDGKLDLHSKTKKISRLPNNISKHQILSKEDILISMTGNVGRVCKVNESNLLLNQRVGKFIIKPVIHRDYFYYSLRSTRFLSKMIAKAQGGAQPNLSTKDIKNYYIEIPEYKRQAIIGRYLSSLDKKIELLIDEITQMKIQKKGLMQQLLTGKIRVQS</sequence>
<dbReference type="SUPFAM" id="SSF116734">
    <property type="entry name" value="DNA methylase specificity domain"/>
    <property type="match status" value="2"/>
</dbReference>
<evidence type="ECO:0000256" key="1">
    <source>
        <dbReference type="ARBA" id="ARBA00010923"/>
    </source>
</evidence>
<evidence type="ECO:0000256" key="3">
    <source>
        <dbReference type="ARBA" id="ARBA00023125"/>
    </source>
</evidence>
<dbReference type="REBASE" id="459092">
    <property type="entry name" value="S.AbaM22ORF690P"/>
</dbReference>
<dbReference type="InterPro" id="IPR052021">
    <property type="entry name" value="Type-I_RS_S_subunit"/>
</dbReference>
<dbReference type="PANTHER" id="PTHR30408">
    <property type="entry name" value="TYPE-1 RESTRICTION ENZYME ECOKI SPECIFICITY PROTEIN"/>
    <property type="match status" value="1"/>
</dbReference>
<accession>A0A7R7V665</accession>
<dbReference type="GO" id="GO:0009307">
    <property type="term" value="P:DNA restriction-modification system"/>
    <property type="evidence" value="ECO:0007669"/>
    <property type="project" value="UniProtKB-KW"/>
</dbReference>
<feature type="domain" description="Type I restriction modification DNA specificity" evidence="5">
    <location>
        <begin position="183"/>
        <end position="348"/>
    </location>
</feature>
<gene>
    <name evidence="6" type="ORF">MPAN_000700</name>
</gene>
<dbReference type="Gene3D" id="3.90.220.20">
    <property type="entry name" value="DNA methylase specificity domains"/>
    <property type="match status" value="2"/>
</dbReference>
<dbReference type="Gene3D" id="1.10.287.1120">
    <property type="entry name" value="Bipartite methylase S protein"/>
    <property type="match status" value="1"/>
</dbReference>
<protein>
    <recommendedName>
        <fullName evidence="5">Type I restriction modification DNA specificity domain-containing protein</fullName>
    </recommendedName>
</protein>
<evidence type="ECO:0000256" key="4">
    <source>
        <dbReference type="SAM" id="Coils"/>
    </source>
</evidence>
<dbReference type="InterPro" id="IPR044946">
    <property type="entry name" value="Restrct_endonuc_typeI_TRD_sf"/>
</dbReference>
<organism evidence="6 7">
    <name type="scientific">Mariniplasma anaerobium</name>
    <dbReference type="NCBI Taxonomy" id="2735436"/>
    <lineage>
        <taxon>Bacteria</taxon>
        <taxon>Bacillati</taxon>
        <taxon>Mycoplasmatota</taxon>
        <taxon>Mollicutes</taxon>
        <taxon>Acholeplasmatales</taxon>
        <taxon>Acholeplasmataceae</taxon>
        <taxon>Mariniplasma</taxon>
    </lineage>
</organism>
<evidence type="ECO:0000256" key="2">
    <source>
        <dbReference type="ARBA" id="ARBA00022747"/>
    </source>
</evidence>
<feature type="domain" description="Type I restriction modification DNA specificity" evidence="5">
    <location>
        <begin position="5"/>
        <end position="155"/>
    </location>
</feature>
<proteinExistence type="inferred from homology"/>
<evidence type="ECO:0000313" key="7">
    <source>
        <dbReference type="Proteomes" id="UP000620133"/>
    </source>
</evidence>
<dbReference type="GO" id="GO:0003677">
    <property type="term" value="F:DNA binding"/>
    <property type="evidence" value="ECO:0007669"/>
    <property type="project" value="UniProtKB-KW"/>
</dbReference>
<keyword evidence="2" id="KW-0680">Restriction system</keyword>
<dbReference type="Pfam" id="PF01420">
    <property type="entry name" value="Methylase_S"/>
    <property type="match status" value="2"/>
</dbReference>
<name>A0A7R7V665_9MOLU</name>
<dbReference type="CDD" id="cd17278">
    <property type="entry name" value="RMtype1_S_LdeBORF1052P-TRD2-CR2"/>
    <property type="match status" value="1"/>
</dbReference>
<keyword evidence="7" id="KW-1185">Reference proteome</keyword>
<reference evidence="6" key="1">
    <citation type="submission" date="2021-01" db="EMBL/GenBank/DDBJ databases">
        <title>Draft genome sequence of Acholeplasmataceae bacterium strain Mahy22.</title>
        <authorList>
            <person name="Watanabe M."/>
            <person name="Kojima H."/>
            <person name="Fukui M."/>
        </authorList>
    </citation>
    <scope>NUCLEOTIDE SEQUENCE</scope>
    <source>
        <strain evidence="6">Mahy22</strain>
    </source>
</reference>
<keyword evidence="3" id="KW-0238">DNA-binding</keyword>
<evidence type="ECO:0000313" key="6">
    <source>
        <dbReference type="EMBL" id="BCR35177.1"/>
    </source>
</evidence>
<dbReference type="CDD" id="cd17288">
    <property type="entry name" value="RMtype1_S_LlaAI06ORF1089P_TRD1-CR1_like"/>
    <property type="match status" value="1"/>
</dbReference>
<keyword evidence="4" id="KW-0175">Coiled coil</keyword>
<dbReference type="InterPro" id="IPR000055">
    <property type="entry name" value="Restrct_endonuc_typeI_TRD"/>
</dbReference>
<dbReference type="EMBL" id="AP024412">
    <property type="protein sequence ID" value="BCR35177.1"/>
    <property type="molecule type" value="Genomic_DNA"/>
</dbReference>
<dbReference type="PANTHER" id="PTHR30408:SF12">
    <property type="entry name" value="TYPE I RESTRICTION ENZYME MJAVIII SPECIFICITY SUBUNIT"/>
    <property type="match status" value="1"/>
</dbReference>
<comment type="similarity">
    <text evidence="1">Belongs to the type-I restriction system S methylase family.</text>
</comment>